<dbReference type="InterPro" id="IPR046335">
    <property type="entry name" value="LacI/GalR-like_sensor"/>
</dbReference>
<feature type="domain" description="HTH gntR-type" evidence="4">
    <location>
        <begin position="5"/>
        <end position="73"/>
    </location>
</feature>
<reference evidence="5" key="2">
    <citation type="journal article" date="2021" name="PeerJ">
        <title>Extensive microbial diversity within the chicken gut microbiome revealed by metagenomics and culture.</title>
        <authorList>
            <person name="Gilroy R."/>
            <person name="Ravi A."/>
            <person name="Getino M."/>
            <person name="Pursley I."/>
            <person name="Horton D.L."/>
            <person name="Alikhan N.F."/>
            <person name="Baker D."/>
            <person name="Gharbi K."/>
            <person name="Hall N."/>
            <person name="Watson M."/>
            <person name="Adriaenssens E.M."/>
            <person name="Foster-Nyarko E."/>
            <person name="Jarju S."/>
            <person name="Secka A."/>
            <person name="Antonio M."/>
            <person name="Oren A."/>
            <person name="Chaudhuri R.R."/>
            <person name="La Ragione R."/>
            <person name="Hildebrand F."/>
            <person name="Pallen M.J."/>
        </authorList>
    </citation>
    <scope>NUCLEOTIDE SEQUENCE</scope>
    <source>
        <strain evidence="5">ChiGjej1B1-24693</strain>
    </source>
</reference>
<evidence type="ECO:0000256" key="1">
    <source>
        <dbReference type="ARBA" id="ARBA00023015"/>
    </source>
</evidence>
<dbReference type="EMBL" id="DVLP01000332">
    <property type="protein sequence ID" value="HIT76152.1"/>
    <property type="molecule type" value="Genomic_DNA"/>
</dbReference>
<dbReference type="GO" id="GO:0000976">
    <property type="term" value="F:transcription cis-regulatory region binding"/>
    <property type="evidence" value="ECO:0007669"/>
    <property type="project" value="TreeGrafter"/>
</dbReference>
<keyword evidence="2" id="KW-0238">DNA-binding</keyword>
<dbReference type="SMART" id="SM00345">
    <property type="entry name" value="HTH_GNTR"/>
    <property type="match status" value="1"/>
</dbReference>
<organism evidence="5 6">
    <name type="scientific">Candidatus Avipropionibacterium avicola</name>
    <dbReference type="NCBI Taxonomy" id="2840701"/>
    <lineage>
        <taxon>Bacteria</taxon>
        <taxon>Bacillati</taxon>
        <taxon>Actinomycetota</taxon>
        <taxon>Actinomycetes</taxon>
        <taxon>Propionibacteriales</taxon>
        <taxon>Propionibacteriaceae</taxon>
        <taxon>Propionibacteriaceae incertae sedis</taxon>
        <taxon>Candidatus Avipropionibacterium</taxon>
    </lineage>
</organism>
<keyword evidence="1" id="KW-0805">Transcription regulation</keyword>
<dbReference type="SUPFAM" id="SSF46785">
    <property type="entry name" value="Winged helix' DNA-binding domain"/>
    <property type="match status" value="1"/>
</dbReference>
<dbReference type="PANTHER" id="PTHR30146">
    <property type="entry name" value="LACI-RELATED TRANSCRIPTIONAL REPRESSOR"/>
    <property type="match status" value="1"/>
</dbReference>
<proteinExistence type="predicted"/>
<dbReference type="GO" id="GO:0003700">
    <property type="term" value="F:DNA-binding transcription factor activity"/>
    <property type="evidence" value="ECO:0007669"/>
    <property type="project" value="InterPro"/>
</dbReference>
<reference evidence="5" key="1">
    <citation type="submission" date="2020-10" db="EMBL/GenBank/DDBJ databases">
        <authorList>
            <person name="Gilroy R."/>
        </authorList>
    </citation>
    <scope>NUCLEOTIDE SEQUENCE</scope>
    <source>
        <strain evidence="5">ChiGjej1B1-24693</strain>
    </source>
</reference>
<gene>
    <name evidence="5" type="ORF">IAA98_11245</name>
</gene>
<dbReference type="SUPFAM" id="SSF53822">
    <property type="entry name" value="Periplasmic binding protein-like I"/>
    <property type="match status" value="1"/>
</dbReference>
<evidence type="ECO:0000256" key="2">
    <source>
        <dbReference type="ARBA" id="ARBA00023125"/>
    </source>
</evidence>
<keyword evidence="3" id="KW-0804">Transcription</keyword>
<name>A0A9D1GZ92_9ACTN</name>
<accession>A0A9D1GZ92</accession>
<dbReference type="CDD" id="cd06267">
    <property type="entry name" value="PBP1_LacI_sugar_binding-like"/>
    <property type="match status" value="1"/>
</dbReference>
<evidence type="ECO:0000313" key="5">
    <source>
        <dbReference type="EMBL" id="HIT76152.1"/>
    </source>
</evidence>
<dbReference type="Proteomes" id="UP000886842">
    <property type="component" value="Unassembled WGS sequence"/>
</dbReference>
<protein>
    <submittedName>
        <fullName evidence="5">GntR family transcriptional regulator</fullName>
    </submittedName>
</protein>
<dbReference type="CDD" id="cd07377">
    <property type="entry name" value="WHTH_GntR"/>
    <property type="match status" value="1"/>
</dbReference>
<evidence type="ECO:0000313" key="6">
    <source>
        <dbReference type="Proteomes" id="UP000886842"/>
    </source>
</evidence>
<evidence type="ECO:0000259" key="4">
    <source>
        <dbReference type="PROSITE" id="PS50949"/>
    </source>
</evidence>
<dbReference type="Pfam" id="PF00392">
    <property type="entry name" value="GntR"/>
    <property type="match status" value="1"/>
</dbReference>
<dbReference type="InterPro" id="IPR028082">
    <property type="entry name" value="Peripla_BP_I"/>
</dbReference>
<dbReference type="Gene3D" id="3.40.50.2300">
    <property type="match status" value="2"/>
</dbReference>
<comment type="caution">
    <text evidence="5">The sequence shown here is derived from an EMBL/GenBank/DDBJ whole genome shotgun (WGS) entry which is preliminary data.</text>
</comment>
<sequence length="356" mass="38334">MSVGGSLTLAVAASVRQEIVSGKWPLQARLPTDQSLAREHCVGLNTVRRALGLLVEEGLVERRRGSGSIVVAIPGAARSDQPMVGLMVPSTRWYYPDLIAGVEQVVGQAGGHVLLRSTEQQPAHELALLDDLVARQPTALILVPTIFGGLDPRKYLRRLESLGLPLVLAERVPAGGHGRDLSWVATDTRRGGEAAVRHLTSLGRRRIGLLSSRDTATSEELYAGFSAAVAESGARVDRAVLRQPEFSDEELVAYAERVRRLRLDGLVCLDDMTANRLLGPLSRQGIRVPDDLAVIAYENSVTTRNGSELSTIEPPRFEVGRLAAQVVLRALEVPDPAVVQVSVAPRLVVRSSTGDP</sequence>
<dbReference type="PROSITE" id="PS50949">
    <property type="entry name" value="HTH_GNTR"/>
    <property type="match status" value="1"/>
</dbReference>
<dbReference type="AlphaFoldDB" id="A0A9D1GZ92"/>
<dbReference type="Pfam" id="PF13377">
    <property type="entry name" value="Peripla_BP_3"/>
    <property type="match status" value="1"/>
</dbReference>
<evidence type="ECO:0000256" key="3">
    <source>
        <dbReference type="ARBA" id="ARBA00023163"/>
    </source>
</evidence>
<dbReference type="InterPro" id="IPR036388">
    <property type="entry name" value="WH-like_DNA-bd_sf"/>
</dbReference>
<dbReference type="InterPro" id="IPR000524">
    <property type="entry name" value="Tscrpt_reg_HTH_GntR"/>
</dbReference>
<dbReference type="Gene3D" id="1.10.10.10">
    <property type="entry name" value="Winged helix-like DNA-binding domain superfamily/Winged helix DNA-binding domain"/>
    <property type="match status" value="1"/>
</dbReference>
<dbReference type="InterPro" id="IPR036390">
    <property type="entry name" value="WH_DNA-bd_sf"/>
</dbReference>
<dbReference type="PANTHER" id="PTHR30146:SF109">
    <property type="entry name" value="HTH-TYPE TRANSCRIPTIONAL REGULATOR GALS"/>
    <property type="match status" value="1"/>
</dbReference>